<feature type="region of interest" description="Disordered" evidence="1">
    <location>
        <begin position="27"/>
        <end position="57"/>
    </location>
</feature>
<accession>A0ABT0AR29</accession>
<dbReference type="Proteomes" id="UP001522450">
    <property type="component" value="Unassembled WGS sequence"/>
</dbReference>
<dbReference type="RefSeq" id="WP_420908648.1">
    <property type="nucleotide sequence ID" value="NZ_JAAECS010000002.1"/>
</dbReference>
<gene>
    <name evidence="3" type="ORF">GYN21_02480</name>
</gene>
<dbReference type="InterPro" id="IPR036725">
    <property type="entry name" value="ColE3_ribonuclease_sf"/>
</dbReference>
<feature type="domain" description="Colicin E3-like ribonuclease" evidence="2">
    <location>
        <begin position="7"/>
        <end position="53"/>
    </location>
</feature>
<evidence type="ECO:0000313" key="3">
    <source>
        <dbReference type="EMBL" id="MCJ1989076.1"/>
    </source>
</evidence>
<evidence type="ECO:0000313" key="4">
    <source>
        <dbReference type="Proteomes" id="UP001522450"/>
    </source>
</evidence>
<dbReference type="SUPFAM" id="SSF63840">
    <property type="entry name" value="Ribonuclease domain of colicin E3"/>
    <property type="match status" value="1"/>
</dbReference>
<evidence type="ECO:0000256" key="1">
    <source>
        <dbReference type="SAM" id="MobiDB-lite"/>
    </source>
</evidence>
<reference evidence="3 4" key="1">
    <citation type="journal article" date="2022" name="Microbiol. Res.">
        <title>Comparative genome analysis, predicted lifestyle and antimicrobial strategies of Lactococcus carnosus and Lactococcus paracarnosus isolated from meat.</title>
        <authorList>
            <person name="Werum V."/>
            <person name="Ehrmann M."/>
            <person name="Vogel R."/>
            <person name="Hilgarth M."/>
        </authorList>
    </citation>
    <scope>NUCLEOTIDE SEQUENCE [LARGE SCALE GENOMIC DNA]</scope>
    <source>
        <strain evidence="3 4">TMW22177</strain>
    </source>
</reference>
<dbReference type="Pfam" id="PF09000">
    <property type="entry name" value="Cytotoxic"/>
    <property type="match status" value="1"/>
</dbReference>
<dbReference type="Gene3D" id="3.10.380.10">
    <property type="entry name" value="Colicin E3-like ribonuclease domain"/>
    <property type="match status" value="1"/>
</dbReference>
<keyword evidence="4" id="KW-1185">Reference proteome</keyword>
<sequence>MKTSGSGKKQKYYKWDHTHNDIEVFDSKGNHLGSMEPTTGKMYKPAVEGRNIKREIN</sequence>
<evidence type="ECO:0000259" key="2">
    <source>
        <dbReference type="Pfam" id="PF09000"/>
    </source>
</evidence>
<dbReference type="EMBL" id="JAAECS010000002">
    <property type="protein sequence ID" value="MCJ1989076.1"/>
    <property type="molecule type" value="Genomic_DNA"/>
</dbReference>
<protein>
    <recommendedName>
        <fullName evidence="2">Colicin E3-like ribonuclease domain-containing protein</fullName>
    </recommendedName>
</protein>
<organism evidence="3 4">
    <name type="scientific">Pseudolactococcus carnosus</name>
    <dbReference type="NCBI Taxonomy" id="2749961"/>
    <lineage>
        <taxon>Bacteria</taxon>
        <taxon>Bacillati</taxon>
        <taxon>Bacillota</taxon>
        <taxon>Bacilli</taxon>
        <taxon>Lactobacillales</taxon>
        <taxon>Streptococcaceae</taxon>
        <taxon>Pseudolactococcus</taxon>
    </lineage>
</organism>
<comment type="caution">
    <text evidence="3">The sequence shown here is derived from an EMBL/GenBank/DDBJ whole genome shotgun (WGS) entry which is preliminary data.</text>
</comment>
<name>A0ABT0AR29_9LACT</name>
<dbReference type="InterPro" id="IPR009105">
    <property type="entry name" value="Colicin_E3_ribonuclease"/>
</dbReference>
<proteinExistence type="predicted"/>